<accession>A0ABT3STV8</accession>
<sequence>MVKKILLSIAGCLVLLVIGFNIWGALTLGKHTPAEAAKRNANANEVVMVFGGTGSVGDALLKAAMIDTEVKQIYAVTRRLSSRLEQGQASGRVEVIMLEDFTDYSQMSDILAQVNTVMWGLGTTSIGMDPELYRKIHVDFPIAFVTEWLSVRTEAPMSFHYVTGMGTGEEEDAQWAKDKGSAERRVAEMAKGTGLRTFGHRSAWIRPTEENANFATYLLERLLQPGYLVITGVDLGRAMFEISARSDELPNGALIDNKDAIEYAAAYRSYQGI</sequence>
<reference evidence="1" key="1">
    <citation type="submission" date="2019-02" db="EMBL/GenBank/DDBJ databases">
        <authorList>
            <person name="Li S.-H."/>
        </authorList>
    </citation>
    <scope>NUCLEOTIDE SEQUENCE</scope>
    <source>
        <strain evidence="1">IMCC8485</strain>
    </source>
</reference>
<protein>
    <recommendedName>
        <fullName evidence="3">NAD(P)-binding domain-containing protein</fullName>
    </recommendedName>
</protein>
<gene>
    <name evidence="1" type="ORF">EYC87_07170</name>
</gene>
<dbReference type="Gene3D" id="3.40.50.720">
    <property type="entry name" value="NAD(P)-binding Rossmann-like Domain"/>
    <property type="match status" value="1"/>
</dbReference>
<dbReference type="Proteomes" id="UP001143307">
    <property type="component" value="Unassembled WGS sequence"/>
</dbReference>
<dbReference type="EMBL" id="SHNP01000002">
    <property type="protein sequence ID" value="MCX2973365.1"/>
    <property type="molecule type" value="Genomic_DNA"/>
</dbReference>
<name>A0ABT3STV8_9GAMM</name>
<proteinExistence type="predicted"/>
<organism evidence="1 2">
    <name type="scientific">Candidatus Seongchinamella marina</name>
    <dbReference type="NCBI Taxonomy" id="2518990"/>
    <lineage>
        <taxon>Bacteria</taxon>
        <taxon>Pseudomonadati</taxon>
        <taxon>Pseudomonadota</taxon>
        <taxon>Gammaproteobacteria</taxon>
        <taxon>Cellvibrionales</taxon>
        <taxon>Halieaceae</taxon>
        <taxon>Seongchinamella</taxon>
    </lineage>
</organism>
<dbReference type="InterPro" id="IPR036291">
    <property type="entry name" value="NAD(P)-bd_dom_sf"/>
</dbReference>
<dbReference type="SUPFAM" id="SSF51735">
    <property type="entry name" value="NAD(P)-binding Rossmann-fold domains"/>
    <property type="match status" value="1"/>
</dbReference>
<dbReference type="RefSeq" id="WP_279252283.1">
    <property type="nucleotide sequence ID" value="NZ_SHNP01000002.1"/>
</dbReference>
<comment type="caution">
    <text evidence="1">The sequence shown here is derived from an EMBL/GenBank/DDBJ whole genome shotgun (WGS) entry which is preliminary data.</text>
</comment>
<evidence type="ECO:0000313" key="1">
    <source>
        <dbReference type="EMBL" id="MCX2973365.1"/>
    </source>
</evidence>
<dbReference type="PANTHER" id="PTHR14097">
    <property type="entry name" value="OXIDOREDUCTASE HTATIP2"/>
    <property type="match status" value="1"/>
</dbReference>
<dbReference type="PANTHER" id="PTHR14097:SF8">
    <property type="entry name" value="NAD(P)-BINDING DOMAIN-CONTAINING PROTEIN"/>
    <property type="match status" value="1"/>
</dbReference>
<keyword evidence="2" id="KW-1185">Reference proteome</keyword>
<evidence type="ECO:0008006" key="3">
    <source>
        <dbReference type="Google" id="ProtNLM"/>
    </source>
</evidence>
<evidence type="ECO:0000313" key="2">
    <source>
        <dbReference type="Proteomes" id="UP001143307"/>
    </source>
</evidence>